<evidence type="ECO:0000259" key="1">
    <source>
        <dbReference type="Pfam" id="PF00534"/>
    </source>
</evidence>
<dbReference type="Gene3D" id="3.40.50.2000">
    <property type="entry name" value="Glycogen Phosphorylase B"/>
    <property type="match status" value="2"/>
</dbReference>
<dbReference type="InterPro" id="IPR050194">
    <property type="entry name" value="Glycosyltransferase_grp1"/>
</dbReference>
<evidence type="ECO:0000259" key="2">
    <source>
        <dbReference type="Pfam" id="PF13439"/>
    </source>
</evidence>
<protein>
    <submittedName>
        <fullName evidence="3">Glycosyltransferase</fullName>
        <ecNumber evidence="3">2.4.-.-</ecNumber>
    </submittedName>
</protein>
<evidence type="ECO:0000313" key="3">
    <source>
        <dbReference type="EMBL" id="WZX30259.1"/>
    </source>
</evidence>
<dbReference type="EC" id="2.4.-.-" evidence="3"/>
<dbReference type="InterPro" id="IPR028098">
    <property type="entry name" value="Glyco_trans_4-like_N"/>
</dbReference>
<feature type="domain" description="Glycosyl transferase family 1" evidence="1">
    <location>
        <begin position="190"/>
        <end position="352"/>
    </location>
</feature>
<reference evidence="4" key="1">
    <citation type="submission" date="2023-10" db="EMBL/GenBank/DDBJ databases">
        <title>Genome analysis and identification of Salinococcus sp. Bachu38 nov., a PGPR from the rhizosphere of Tamarix.</title>
        <authorList>
            <person name="Liang Z."/>
            <person name="Zhang X."/>
            <person name="Jia J."/>
            <person name="Chen X."/>
            <person name="Wang Y."/>
            <person name="Wang Q."/>
            <person name="Wang R."/>
        </authorList>
    </citation>
    <scope>NUCLEOTIDE SEQUENCE [LARGE SCALE GENOMIC DNA]</scope>
    <source>
        <strain evidence="4">Bachu38</strain>
    </source>
</reference>
<dbReference type="RefSeq" id="WP_342388778.1">
    <property type="nucleotide sequence ID" value="NZ_CP138333.2"/>
</dbReference>
<name>A0ABZ3CJP0_9STAP</name>
<feature type="domain" description="Glycosyltransferase subfamily 4-like N-terminal" evidence="2">
    <location>
        <begin position="24"/>
        <end position="168"/>
    </location>
</feature>
<gene>
    <name evidence="3" type="ORF">RQP18_03485</name>
</gene>
<dbReference type="PANTHER" id="PTHR45947:SF3">
    <property type="entry name" value="SULFOQUINOVOSYL TRANSFERASE SQD2"/>
    <property type="match status" value="1"/>
</dbReference>
<keyword evidence="3" id="KW-0328">Glycosyltransferase</keyword>
<dbReference type="EMBL" id="CP138333">
    <property type="protein sequence ID" value="WZX30259.1"/>
    <property type="molecule type" value="Genomic_DNA"/>
</dbReference>
<dbReference type="PANTHER" id="PTHR45947">
    <property type="entry name" value="SULFOQUINOVOSYL TRANSFERASE SQD2"/>
    <property type="match status" value="1"/>
</dbReference>
<dbReference type="Pfam" id="PF13439">
    <property type="entry name" value="Glyco_transf_4"/>
    <property type="match status" value="1"/>
</dbReference>
<dbReference type="InterPro" id="IPR001296">
    <property type="entry name" value="Glyco_trans_1"/>
</dbReference>
<evidence type="ECO:0000313" key="4">
    <source>
        <dbReference type="Proteomes" id="UP001455384"/>
    </source>
</evidence>
<sequence length="393" mass="45176">MQKKIIEEVTSSRSVLLVEKQVQSIENNGYKVKVVCNKEFDKIYDENSMNSPSHERRNNIFKDIRSLYNLTRYLNKEQPDIVNFCTPKVGIMGMAAGCLNHIKTRVYVQSGLHSAADRRLKKAFLYSTERLTCLLSTHVIVTSDSLEQELMQQKIVNPRKVVRISRGISNGIDLEKFNNANLDNEKQEVLKDTLGIGPSDFVIGYVGKLTKGKGVNELVEAFEKLSSEYNHLKLLLIGNFEDNDPAGKVVKERIINNSNIFHHPKITDVEYYYNMMNLFVFPCQQKELGIVSLEAQAMRVPVVTFNSPGTRDALMPNTTGLITENNTSESLGESIEYLIENPKIRKRMVQDTRPFVLENFEKKRMEEQLFEFYDAIREQDNYEIEENHQVTDT</sequence>
<dbReference type="Proteomes" id="UP001455384">
    <property type="component" value="Chromosome"/>
</dbReference>
<dbReference type="GO" id="GO:0016757">
    <property type="term" value="F:glycosyltransferase activity"/>
    <property type="evidence" value="ECO:0007669"/>
    <property type="project" value="UniProtKB-KW"/>
</dbReference>
<organism evidence="3 4">
    <name type="scientific">Salinicoccus bachuensis</name>
    <dbReference type="NCBI Taxonomy" id="3136731"/>
    <lineage>
        <taxon>Bacteria</taxon>
        <taxon>Bacillati</taxon>
        <taxon>Bacillota</taxon>
        <taxon>Bacilli</taxon>
        <taxon>Bacillales</taxon>
        <taxon>Staphylococcaceae</taxon>
        <taxon>Salinicoccus</taxon>
    </lineage>
</organism>
<keyword evidence="3" id="KW-0808">Transferase</keyword>
<dbReference type="SUPFAM" id="SSF53756">
    <property type="entry name" value="UDP-Glycosyltransferase/glycogen phosphorylase"/>
    <property type="match status" value="1"/>
</dbReference>
<accession>A0ABZ3CJP0</accession>
<dbReference type="Pfam" id="PF00534">
    <property type="entry name" value="Glycos_transf_1"/>
    <property type="match status" value="1"/>
</dbReference>
<keyword evidence="4" id="KW-1185">Reference proteome</keyword>
<proteinExistence type="predicted"/>